<name>K2MU79_TRYCR</name>
<sequence>MESNPMTLVGCG</sequence>
<dbReference type="EMBL" id="AHKC01013624">
    <property type="protein sequence ID" value="EKF29274.1"/>
    <property type="molecule type" value="Genomic_DNA"/>
</dbReference>
<protein>
    <submittedName>
        <fullName evidence="1">Retrotransposon hot spot (RHS) protein, putative</fullName>
    </submittedName>
</protein>
<organism evidence="1 2">
    <name type="scientific">Trypanosoma cruzi marinkellei</name>
    <dbReference type="NCBI Taxonomy" id="85056"/>
    <lineage>
        <taxon>Eukaryota</taxon>
        <taxon>Discoba</taxon>
        <taxon>Euglenozoa</taxon>
        <taxon>Kinetoplastea</taxon>
        <taxon>Metakinetoplastina</taxon>
        <taxon>Trypanosomatida</taxon>
        <taxon>Trypanosomatidae</taxon>
        <taxon>Trypanosoma</taxon>
        <taxon>Schizotrypanum</taxon>
    </lineage>
</organism>
<comment type="caution">
    <text evidence="1">The sequence shown here is derived from an EMBL/GenBank/DDBJ whole genome shotgun (WGS) entry which is preliminary data.</text>
</comment>
<keyword evidence="2" id="KW-1185">Reference proteome</keyword>
<evidence type="ECO:0000313" key="1">
    <source>
        <dbReference type="EMBL" id="EKF29274.1"/>
    </source>
</evidence>
<proteinExistence type="predicted"/>
<gene>
    <name evidence="1" type="ORF">MOQ_006951</name>
</gene>
<dbReference type="Proteomes" id="UP000007350">
    <property type="component" value="Unassembled WGS sequence"/>
</dbReference>
<accession>K2MU79</accession>
<evidence type="ECO:0000313" key="2">
    <source>
        <dbReference type="Proteomes" id="UP000007350"/>
    </source>
</evidence>
<reference evidence="1 2" key="1">
    <citation type="journal article" date="2012" name="BMC Genomics">
        <title>Comparative genomic analysis of human infective Trypanosoma cruzi lineages with the bat-restricted subspecies T. cruzi marinkellei.</title>
        <authorList>
            <person name="Franzen O."/>
            <person name="Talavera-Lopez C."/>
            <person name="Ochaya S."/>
            <person name="Butler C.E."/>
            <person name="Messenger L.A."/>
            <person name="Lewis M.D."/>
            <person name="Llewellyn M.S."/>
            <person name="Marinkelle C.J."/>
            <person name="Tyler K.M."/>
            <person name="Miles M.A."/>
            <person name="Andersson B."/>
        </authorList>
    </citation>
    <scope>NUCLEOTIDE SEQUENCE [LARGE SCALE GENOMIC DNA]</scope>
    <source>
        <strain evidence="1 2">B7</strain>
    </source>
</reference>